<keyword evidence="3" id="KW-1185">Reference proteome</keyword>
<dbReference type="AlphaFoldDB" id="A0A9D4GN84"/>
<comment type="caution">
    <text evidence="2">The sequence shown here is derived from an EMBL/GenBank/DDBJ whole genome shotgun (WGS) entry which is preliminary data.</text>
</comment>
<evidence type="ECO:0000256" key="1">
    <source>
        <dbReference type="SAM" id="MobiDB-lite"/>
    </source>
</evidence>
<evidence type="ECO:0000313" key="3">
    <source>
        <dbReference type="Proteomes" id="UP000828390"/>
    </source>
</evidence>
<organism evidence="2 3">
    <name type="scientific">Dreissena polymorpha</name>
    <name type="common">Zebra mussel</name>
    <name type="synonym">Mytilus polymorpha</name>
    <dbReference type="NCBI Taxonomy" id="45954"/>
    <lineage>
        <taxon>Eukaryota</taxon>
        <taxon>Metazoa</taxon>
        <taxon>Spiralia</taxon>
        <taxon>Lophotrochozoa</taxon>
        <taxon>Mollusca</taxon>
        <taxon>Bivalvia</taxon>
        <taxon>Autobranchia</taxon>
        <taxon>Heteroconchia</taxon>
        <taxon>Euheterodonta</taxon>
        <taxon>Imparidentia</taxon>
        <taxon>Neoheterodontei</taxon>
        <taxon>Myida</taxon>
        <taxon>Dreissenoidea</taxon>
        <taxon>Dreissenidae</taxon>
        <taxon>Dreissena</taxon>
    </lineage>
</organism>
<gene>
    <name evidence="2" type="ORF">DPMN_121834</name>
</gene>
<dbReference type="EMBL" id="JAIWYP010000005">
    <property type="protein sequence ID" value="KAH3820090.1"/>
    <property type="molecule type" value="Genomic_DNA"/>
</dbReference>
<accession>A0A9D4GN84</accession>
<evidence type="ECO:0000313" key="2">
    <source>
        <dbReference type="EMBL" id="KAH3820090.1"/>
    </source>
</evidence>
<dbReference type="Proteomes" id="UP000828390">
    <property type="component" value="Unassembled WGS sequence"/>
</dbReference>
<reference evidence="2" key="2">
    <citation type="submission" date="2020-11" db="EMBL/GenBank/DDBJ databases">
        <authorList>
            <person name="McCartney M.A."/>
            <person name="Auch B."/>
            <person name="Kono T."/>
            <person name="Mallez S."/>
            <person name="Becker A."/>
            <person name="Gohl D.M."/>
            <person name="Silverstein K.A.T."/>
            <person name="Koren S."/>
            <person name="Bechman K.B."/>
            <person name="Herman A."/>
            <person name="Abrahante J.E."/>
            <person name="Garbe J."/>
        </authorList>
    </citation>
    <scope>NUCLEOTIDE SEQUENCE</scope>
    <source>
        <strain evidence="2">Duluth1</strain>
        <tissue evidence="2">Whole animal</tissue>
    </source>
</reference>
<feature type="region of interest" description="Disordered" evidence="1">
    <location>
        <begin position="1"/>
        <end position="81"/>
    </location>
</feature>
<feature type="compositionally biased region" description="Basic and acidic residues" evidence="1">
    <location>
        <begin position="27"/>
        <end position="43"/>
    </location>
</feature>
<feature type="compositionally biased region" description="Polar residues" evidence="1">
    <location>
        <begin position="17"/>
        <end position="26"/>
    </location>
</feature>
<protein>
    <submittedName>
        <fullName evidence="2">Uncharacterized protein</fullName>
    </submittedName>
</protein>
<feature type="compositionally biased region" description="Polar residues" evidence="1">
    <location>
        <begin position="67"/>
        <end position="77"/>
    </location>
</feature>
<reference evidence="2" key="1">
    <citation type="journal article" date="2019" name="bioRxiv">
        <title>The Genome of the Zebra Mussel, Dreissena polymorpha: A Resource for Invasive Species Research.</title>
        <authorList>
            <person name="McCartney M.A."/>
            <person name="Auch B."/>
            <person name="Kono T."/>
            <person name="Mallez S."/>
            <person name="Zhang Y."/>
            <person name="Obille A."/>
            <person name="Becker A."/>
            <person name="Abrahante J.E."/>
            <person name="Garbe J."/>
            <person name="Badalamenti J.P."/>
            <person name="Herman A."/>
            <person name="Mangelson H."/>
            <person name="Liachko I."/>
            <person name="Sullivan S."/>
            <person name="Sone E.D."/>
            <person name="Koren S."/>
            <person name="Silverstein K.A.T."/>
            <person name="Beckman K.B."/>
            <person name="Gohl D.M."/>
        </authorList>
    </citation>
    <scope>NUCLEOTIDE SEQUENCE</scope>
    <source>
        <strain evidence="2">Duluth1</strain>
        <tissue evidence="2">Whole animal</tissue>
    </source>
</reference>
<sequence length="116" mass="12842">MVVVEPSHIPGLDLHTSRQPGYQATNRGRDASTRHEPYQEDRVLTPSRLRRPSKPWSDPSSPRREFGTQTGKVNASAPSPDGVYSTSLSLLLVKTSAVWIFQVSDCNFCLSVKCIS</sequence>
<name>A0A9D4GN84_DREPO</name>
<proteinExistence type="predicted"/>